<evidence type="ECO:0000256" key="1">
    <source>
        <dbReference type="SAM" id="MobiDB-lite"/>
    </source>
</evidence>
<gene>
    <name evidence="2" type="ORF">GCM10009721_34870</name>
</gene>
<evidence type="ECO:0008006" key="4">
    <source>
        <dbReference type="Google" id="ProtNLM"/>
    </source>
</evidence>
<accession>A0ABQ2ICK3</accession>
<proteinExistence type="predicted"/>
<dbReference type="EMBL" id="BMNZ01000006">
    <property type="protein sequence ID" value="GGN04499.1"/>
    <property type="molecule type" value="Genomic_DNA"/>
</dbReference>
<dbReference type="InterPro" id="IPR027417">
    <property type="entry name" value="P-loop_NTPase"/>
</dbReference>
<sequence length="232" mass="25064">MGTGDVASPGVPDWANEGARQEAAADGGPGRRRVILLTGPSGAGKSRLSARLGATHGWPVVRLDDFYREASDPRLPRSPLGIPDWDHADSWDAESAVTALRQLVDEGRVEVPVYDIGSSAVTGRHVLEARTTDFVIAEGLFAGRLVDPLLGEELLAEALCVRQNRSLTAMRRFVRDLSERRKPPHILLRRGFALWRDEPHVVAQAEAHGARCLHPRQAEAELGALLQAGAGA</sequence>
<dbReference type="RefSeq" id="WP_229675064.1">
    <property type="nucleotide sequence ID" value="NZ_BMNZ01000006.1"/>
</dbReference>
<dbReference type="SUPFAM" id="SSF52540">
    <property type="entry name" value="P-loop containing nucleoside triphosphate hydrolases"/>
    <property type="match status" value="1"/>
</dbReference>
<evidence type="ECO:0000313" key="2">
    <source>
        <dbReference type="EMBL" id="GGN04499.1"/>
    </source>
</evidence>
<evidence type="ECO:0000313" key="3">
    <source>
        <dbReference type="Proteomes" id="UP000623461"/>
    </source>
</evidence>
<organism evidence="2 3">
    <name type="scientific">Terrabacter tumescens</name>
    <dbReference type="NCBI Taxonomy" id="60443"/>
    <lineage>
        <taxon>Bacteria</taxon>
        <taxon>Bacillati</taxon>
        <taxon>Actinomycetota</taxon>
        <taxon>Actinomycetes</taxon>
        <taxon>Micrococcales</taxon>
        <taxon>Intrasporangiaceae</taxon>
        <taxon>Terrabacter</taxon>
    </lineage>
</organism>
<dbReference type="Gene3D" id="3.40.50.300">
    <property type="entry name" value="P-loop containing nucleotide triphosphate hydrolases"/>
    <property type="match status" value="1"/>
</dbReference>
<feature type="region of interest" description="Disordered" evidence="1">
    <location>
        <begin position="1"/>
        <end position="32"/>
    </location>
</feature>
<reference evidence="3" key="1">
    <citation type="journal article" date="2019" name="Int. J. Syst. Evol. Microbiol.">
        <title>The Global Catalogue of Microorganisms (GCM) 10K type strain sequencing project: providing services to taxonomists for standard genome sequencing and annotation.</title>
        <authorList>
            <consortium name="The Broad Institute Genomics Platform"/>
            <consortium name="The Broad Institute Genome Sequencing Center for Infectious Disease"/>
            <person name="Wu L."/>
            <person name="Ma J."/>
        </authorList>
    </citation>
    <scope>NUCLEOTIDE SEQUENCE [LARGE SCALE GENOMIC DNA]</scope>
    <source>
        <strain evidence="3">JCM 1365</strain>
    </source>
</reference>
<comment type="caution">
    <text evidence="2">The sequence shown here is derived from an EMBL/GenBank/DDBJ whole genome shotgun (WGS) entry which is preliminary data.</text>
</comment>
<name>A0ABQ2ICK3_9MICO</name>
<protein>
    <recommendedName>
        <fullName evidence="4">Uridine kinase</fullName>
    </recommendedName>
</protein>
<dbReference type="Proteomes" id="UP000623461">
    <property type="component" value="Unassembled WGS sequence"/>
</dbReference>
<keyword evidence="3" id="KW-1185">Reference proteome</keyword>